<comment type="caution">
    <text evidence="6">The sequence shown here is derived from an EMBL/GenBank/DDBJ whole genome shotgun (WGS) entry which is preliminary data.</text>
</comment>
<evidence type="ECO:0000256" key="4">
    <source>
        <dbReference type="ARBA" id="ARBA00023163"/>
    </source>
</evidence>
<evidence type="ECO:0000256" key="2">
    <source>
        <dbReference type="ARBA" id="ARBA00023015"/>
    </source>
</evidence>
<dbReference type="InterPro" id="IPR036388">
    <property type="entry name" value="WH-like_DNA-bd_sf"/>
</dbReference>
<dbReference type="Gene3D" id="3.40.190.290">
    <property type="match status" value="1"/>
</dbReference>
<dbReference type="InterPro" id="IPR000847">
    <property type="entry name" value="LysR_HTH_N"/>
</dbReference>
<protein>
    <submittedName>
        <fullName evidence="6">DNA-binding transcriptional LysR family regulator</fullName>
    </submittedName>
</protein>
<accession>A0A840SPP3</accession>
<dbReference type="AlphaFoldDB" id="A0A840SPP3"/>
<dbReference type="PANTHER" id="PTHR30419">
    <property type="entry name" value="HTH-TYPE TRANSCRIPTIONAL REGULATOR YBHD"/>
    <property type="match status" value="1"/>
</dbReference>
<dbReference type="InterPro" id="IPR005119">
    <property type="entry name" value="LysR_subst-bd"/>
</dbReference>
<dbReference type="InterPro" id="IPR036390">
    <property type="entry name" value="WH_DNA-bd_sf"/>
</dbReference>
<gene>
    <name evidence="6" type="ORF">HNP73_002656</name>
</gene>
<dbReference type="InterPro" id="IPR050950">
    <property type="entry name" value="HTH-type_LysR_regulators"/>
</dbReference>
<keyword evidence="2" id="KW-0805">Transcription regulation</keyword>
<comment type="similarity">
    <text evidence="1">Belongs to the LysR transcriptional regulatory family.</text>
</comment>
<reference evidence="6 7" key="1">
    <citation type="submission" date="2020-08" db="EMBL/GenBank/DDBJ databases">
        <title>Genomic Encyclopedia of Type Strains, Phase IV (KMG-IV): sequencing the most valuable type-strain genomes for metagenomic binning, comparative biology and taxonomic classification.</title>
        <authorList>
            <person name="Goeker M."/>
        </authorList>
    </citation>
    <scope>NUCLEOTIDE SEQUENCE [LARGE SCALE GENOMIC DNA]</scope>
    <source>
        <strain evidence="6 7">DSM 101730</strain>
    </source>
</reference>
<dbReference type="SUPFAM" id="SSF46785">
    <property type="entry name" value="Winged helix' DNA-binding domain"/>
    <property type="match status" value="1"/>
</dbReference>
<dbReference type="GO" id="GO:0003700">
    <property type="term" value="F:DNA-binding transcription factor activity"/>
    <property type="evidence" value="ECO:0007669"/>
    <property type="project" value="InterPro"/>
</dbReference>
<dbReference type="EMBL" id="JACHFM010000002">
    <property type="protein sequence ID" value="MBB5222720.1"/>
    <property type="molecule type" value="Genomic_DNA"/>
</dbReference>
<proteinExistence type="inferred from homology"/>
<evidence type="ECO:0000259" key="5">
    <source>
        <dbReference type="PROSITE" id="PS50931"/>
    </source>
</evidence>
<keyword evidence="4" id="KW-0804">Transcription</keyword>
<organism evidence="6 7">
    <name type="scientific">Amaricoccus macauensis</name>
    <dbReference type="NCBI Taxonomy" id="57001"/>
    <lineage>
        <taxon>Bacteria</taxon>
        <taxon>Pseudomonadati</taxon>
        <taxon>Pseudomonadota</taxon>
        <taxon>Alphaproteobacteria</taxon>
        <taxon>Rhodobacterales</taxon>
        <taxon>Paracoccaceae</taxon>
        <taxon>Amaricoccus</taxon>
    </lineage>
</organism>
<name>A0A840SPP3_9RHOB</name>
<dbReference type="PANTHER" id="PTHR30419:SF8">
    <property type="entry name" value="NITROGEN ASSIMILATION TRANSCRIPTIONAL ACTIVATOR-RELATED"/>
    <property type="match status" value="1"/>
</dbReference>
<keyword evidence="3 6" id="KW-0238">DNA-binding</keyword>
<dbReference type="Proteomes" id="UP000549457">
    <property type="component" value="Unassembled WGS sequence"/>
</dbReference>
<sequence>MRPVPSPDQEQARGADRLMGRGLKLTHLRLIAAIDETRQLTAAGRSLRLTQPAASRLLAEAEAIAGHPLCERQPKGIALTPAGEALARRARRVLAEISEAGREIGDVAEGRLGTVRVGAVTAPAIDLVVPILQRLQRDHPGLTAQVDVTTSDVLVPDLLRSRHDFVIGRVPASVDPRPLCIRWLGVEPVAFIVRANHPLAQRSQVGIEDLASYDWVMQPPGSLLRRTVEEAFLARGAEPPNCRLSTASLIVTLTRLTRSNSIAPVSTQVARLLAGDGGIGRAVTPLAVSFPLEVKPFGLIRLRGLTLPRSAALLYDAILEAAVRADEAKREP</sequence>
<dbReference type="Pfam" id="PF00126">
    <property type="entry name" value="HTH_1"/>
    <property type="match status" value="1"/>
</dbReference>
<evidence type="ECO:0000256" key="1">
    <source>
        <dbReference type="ARBA" id="ARBA00009437"/>
    </source>
</evidence>
<evidence type="ECO:0000313" key="7">
    <source>
        <dbReference type="Proteomes" id="UP000549457"/>
    </source>
</evidence>
<dbReference type="GO" id="GO:0003677">
    <property type="term" value="F:DNA binding"/>
    <property type="evidence" value="ECO:0007669"/>
    <property type="project" value="UniProtKB-KW"/>
</dbReference>
<keyword evidence="7" id="KW-1185">Reference proteome</keyword>
<dbReference type="Pfam" id="PF03466">
    <property type="entry name" value="LysR_substrate"/>
    <property type="match status" value="1"/>
</dbReference>
<dbReference type="GO" id="GO:0005829">
    <property type="term" value="C:cytosol"/>
    <property type="evidence" value="ECO:0007669"/>
    <property type="project" value="TreeGrafter"/>
</dbReference>
<dbReference type="RefSeq" id="WP_184150031.1">
    <property type="nucleotide sequence ID" value="NZ_JACHFM010000002.1"/>
</dbReference>
<dbReference type="PROSITE" id="PS50931">
    <property type="entry name" value="HTH_LYSR"/>
    <property type="match status" value="1"/>
</dbReference>
<dbReference type="Gene3D" id="1.10.10.10">
    <property type="entry name" value="Winged helix-like DNA-binding domain superfamily/Winged helix DNA-binding domain"/>
    <property type="match status" value="1"/>
</dbReference>
<feature type="domain" description="HTH lysR-type" evidence="5">
    <location>
        <begin position="23"/>
        <end position="80"/>
    </location>
</feature>
<evidence type="ECO:0000256" key="3">
    <source>
        <dbReference type="ARBA" id="ARBA00023125"/>
    </source>
</evidence>
<evidence type="ECO:0000313" key="6">
    <source>
        <dbReference type="EMBL" id="MBB5222720.1"/>
    </source>
</evidence>
<dbReference type="SUPFAM" id="SSF53850">
    <property type="entry name" value="Periplasmic binding protein-like II"/>
    <property type="match status" value="1"/>
</dbReference>